<name>A0A8J5HQ13_ZINOF</name>
<comment type="caution">
    <text evidence="1">The sequence shown here is derived from an EMBL/GenBank/DDBJ whole genome shotgun (WGS) entry which is preliminary data.</text>
</comment>
<dbReference type="PANTHER" id="PTHR15319:SF1">
    <property type="entry name" value="TATA BOX-BINDING PROTEIN-ASSOCIATED FACTOR RNA POLYMERASE I SUBUNIT C"/>
    <property type="match status" value="1"/>
</dbReference>
<reference evidence="1 2" key="1">
    <citation type="submission" date="2020-08" db="EMBL/GenBank/DDBJ databases">
        <title>Plant Genome Project.</title>
        <authorList>
            <person name="Zhang R.-G."/>
        </authorList>
    </citation>
    <scope>NUCLEOTIDE SEQUENCE [LARGE SCALE GENOMIC DNA]</scope>
    <source>
        <tissue evidence="1">Rhizome</tissue>
    </source>
</reference>
<dbReference type="GO" id="GO:0001164">
    <property type="term" value="F:RNA polymerase I core promoter sequence-specific DNA binding"/>
    <property type="evidence" value="ECO:0007669"/>
    <property type="project" value="TreeGrafter"/>
</dbReference>
<sequence length="891" mass="99296">MEFSDHWRCQLPIDSVFSAPNLIPGSTAPVGSLLFSPTSSPPVRFLSSASVALNFPHPLPASSFVHGLRSFFKCSENEAFLSTSAIDIMATEAALSAAESSASDYLPFNNLAALRCRDCSLVLFFPTGPNANLIGYVGLSFRGPLSPELRTDRDGDIFRVKEGYKHPSHRILKILVAPVAPSSYSTELPSVTAGNPLVEGLLITTSMYSINWFRVETRVSDSAGERPRPLVVPLSTQGFESVVVHVCWNPHFVAESAALLETGELCWFNLQSKCRGAVKLSLDGDDCSVRWLSCEFGCKPWTVIVACSKAVLLVDLGSRRGTGYELLAKIEMPTSLNVSPFMVMNERFLAFCKAPYNDLHFAVVTECRLFLFDVRKPLHPLLTWKHGLDYPSYIAMFRLPELRPSNEFKCALESGFVILIGSFSHNVFKFFCYGPRLAETADSPSLYAWDLPSTLVLSDGGISGDYYVREIFSEESSLYSLTHKQMGNMVAGFCIIPSDLFATNSGYGGFSLIRLSLTGKLEMQRYNASTKLTCQEEIEYEGEDQFGTKVTVSSEGCQSTMPNAFKFYRLWHLHQYMNGNLLNALLERDTNKLTNSNLSSSVLPISYLVNEISTPTSIFEVACKKTLNSLGSDLFSLTFSKYSDLFTVDNCGSTFEFLEIPPSFPEKRFLPFLFAKPSRRGEKWFGKSSSGQSLVGPLIPVPVLLALQQIEKGMPLMGKDDSGDDLLDNQCRIVLSEVFPEISIADTTNDNCFGATDDLQAEKSYFVYEPQTCTRSTNRTSIETAIHTKQEFAEFDERKPACLVSPKDEIFSTFLCGVANKESVPDSKYGNVRGELFDLSPVRLDFDRTEVELNPAEQKNFNCLSRQFSKWKENYKPYQDFCAQYPRKQVS</sequence>
<dbReference type="GO" id="GO:0001650">
    <property type="term" value="C:fibrillar center"/>
    <property type="evidence" value="ECO:0007669"/>
    <property type="project" value="TreeGrafter"/>
</dbReference>
<evidence type="ECO:0000313" key="2">
    <source>
        <dbReference type="Proteomes" id="UP000734854"/>
    </source>
</evidence>
<dbReference type="AlphaFoldDB" id="A0A8J5HQ13"/>
<dbReference type="InterPro" id="IPR038801">
    <property type="entry name" value="TAF1C"/>
</dbReference>
<accession>A0A8J5HQ13</accession>
<proteinExistence type="predicted"/>
<dbReference type="PANTHER" id="PTHR15319">
    <property type="entry name" value="TATA BOX-BINDING PROTEIN ASSOCIATED FACTOR RNA POLYMERASE I SUBUNIT C"/>
    <property type="match status" value="1"/>
</dbReference>
<protein>
    <submittedName>
        <fullName evidence="1">Uncharacterized protein</fullName>
    </submittedName>
</protein>
<evidence type="ECO:0000313" key="1">
    <source>
        <dbReference type="EMBL" id="KAG6532777.1"/>
    </source>
</evidence>
<dbReference type="OrthoDB" id="2382881at2759"/>
<dbReference type="EMBL" id="JACMSC010000002">
    <property type="protein sequence ID" value="KAG6532777.1"/>
    <property type="molecule type" value="Genomic_DNA"/>
</dbReference>
<keyword evidence="2" id="KW-1185">Reference proteome</keyword>
<dbReference type="Proteomes" id="UP000734854">
    <property type="component" value="Unassembled WGS sequence"/>
</dbReference>
<organism evidence="1 2">
    <name type="scientific">Zingiber officinale</name>
    <name type="common">Ginger</name>
    <name type="synonym">Amomum zingiber</name>
    <dbReference type="NCBI Taxonomy" id="94328"/>
    <lineage>
        <taxon>Eukaryota</taxon>
        <taxon>Viridiplantae</taxon>
        <taxon>Streptophyta</taxon>
        <taxon>Embryophyta</taxon>
        <taxon>Tracheophyta</taxon>
        <taxon>Spermatophyta</taxon>
        <taxon>Magnoliopsida</taxon>
        <taxon>Liliopsida</taxon>
        <taxon>Zingiberales</taxon>
        <taxon>Zingiberaceae</taxon>
        <taxon>Zingiber</taxon>
    </lineage>
</organism>
<gene>
    <name evidence="1" type="ORF">ZIOFF_006629</name>
</gene>